<reference evidence="2 3" key="1">
    <citation type="submission" date="2016-10" db="EMBL/GenBank/DDBJ databases">
        <title>Comparative genomics of Bacillus thuringiensis reveals a path to pathogens against multiple invertebrate hosts.</title>
        <authorList>
            <person name="Zheng J."/>
            <person name="Gao Q."/>
            <person name="Liu H."/>
            <person name="Peng D."/>
            <person name="Ruan L."/>
            <person name="Sun M."/>
        </authorList>
    </citation>
    <scope>NUCLEOTIDE SEQUENCE [LARGE SCALE GENOMIC DNA]</scope>
    <source>
        <strain evidence="2">BGSC 4BX1</strain>
    </source>
</reference>
<name>A0A243BM82_BACTU</name>
<organism evidence="2 3">
    <name type="scientific">Bacillus thuringiensis serovar pingluonsis</name>
    <dbReference type="NCBI Taxonomy" id="180881"/>
    <lineage>
        <taxon>Bacteria</taxon>
        <taxon>Bacillati</taxon>
        <taxon>Bacillota</taxon>
        <taxon>Bacilli</taxon>
        <taxon>Bacillales</taxon>
        <taxon>Bacillaceae</taxon>
        <taxon>Bacillus</taxon>
        <taxon>Bacillus cereus group</taxon>
    </lineage>
</organism>
<dbReference type="InterPro" id="IPR013421">
    <property type="entry name" value="CRISPR-assoc_prot_Cas5_HALMA"/>
</dbReference>
<dbReference type="NCBIfam" id="TIGR02592">
    <property type="entry name" value="cas_Cas5h"/>
    <property type="match status" value="1"/>
</dbReference>
<proteinExistence type="predicted"/>
<evidence type="ECO:0000256" key="1">
    <source>
        <dbReference type="ARBA" id="ARBA00023118"/>
    </source>
</evidence>
<dbReference type="EMBL" id="NFDL01000014">
    <property type="protein sequence ID" value="OTY48275.1"/>
    <property type="molecule type" value="Genomic_DNA"/>
</dbReference>
<sequence length="255" mass="29309">MEAIAFELKGRTAFFKKPDVNANIYFTYSHIHKIALYGLLGAVIGAGGYTQQQKSIIDEGNSISNQYPEFYQLLNKLKVSIVPHGDRGYFSKKIQVFNNTVGYASKESGGNLIVREQWLEKPHWTIYLWNNGNLEEEIFNRLKNCLISSTCKYAPYLGKNDHPANIEHVRLVELEEVDELCGIESLVYLKDVYFSTRGTYDNTPIYYFEELIPIQLNSELNYYEFSEIVHTNRKIKQASSTLSAFQTEGRVIAFI</sequence>
<dbReference type="GO" id="GO:0051607">
    <property type="term" value="P:defense response to virus"/>
    <property type="evidence" value="ECO:0007669"/>
    <property type="project" value="UniProtKB-KW"/>
</dbReference>
<dbReference type="AlphaFoldDB" id="A0A243BM82"/>
<dbReference type="Proteomes" id="UP000195089">
    <property type="component" value="Unassembled WGS sequence"/>
</dbReference>
<dbReference type="InterPro" id="IPR013422">
    <property type="entry name" value="CRISPR-assoc_prot_Cas5_N"/>
</dbReference>
<comment type="caution">
    <text evidence="2">The sequence shown here is derived from an EMBL/GenBank/DDBJ whole genome shotgun (WGS) entry which is preliminary data.</text>
</comment>
<accession>A0A243BM82</accession>
<keyword evidence="1" id="KW-0051">Antiviral defense</keyword>
<dbReference type="RefSeq" id="WP_088118918.1">
    <property type="nucleotide sequence ID" value="NZ_NFDL01000014.1"/>
</dbReference>
<evidence type="ECO:0000313" key="2">
    <source>
        <dbReference type="EMBL" id="OTY48275.1"/>
    </source>
</evidence>
<dbReference type="NCBIfam" id="TIGR02593">
    <property type="entry name" value="CRISPR_cas5"/>
    <property type="match status" value="1"/>
</dbReference>
<gene>
    <name evidence="2" type="ORF">BK742_03820</name>
</gene>
<evidence type="ECO:0000313" key="3">
    <source>
        <dbReference type="Proteomes" id="UP000195089"/>
    </source>
</evidence>
<protein>
    <submittedName>
        <fullName evidence="2">Type I-B CRISPR-associated protein Cas5</fullName>
    </submittedName>
</protein>